<feature type="region of interest" description="Disordered" evidence="1">
    <location>
        <begin position="306"/>
        <end position="325"/>
    </location>
</feature>
<accession>A0AAN6F9F0</accession>
<dbReference type="AlphaFoldDB" id="A0AAN6F9F0"/>
<organism evidence="2 3">
    <name type="scientific">Friedmanniomyces endolithicus</name>
    <dbReference type="NCBI Taxonomy" id="329885"/>
    <lineage>
        <taxon>Eukaryota</taxon>
        <taxon>Fungi</taxon>
        <taxon>Dikarya</taxon>
        <taxon>Ascomycota</taxon>
        <taxon>Pezizomycotina</taxon>
        <taxon>Dothideomycetes</taxon>
        <taxon>Dothideomycetidae</taxon>
        <taxon>Mycosphaerellales</taxon>
        <taxon>Teratosphaeriaceae</taxon>
        <taxon>Friedmanniomyces</taxon>
    </lineage>
</organism>
<evidence type="ECO:0000256" key="1">
    <source>
        <dbReference type="SAM" id="MobiDB-lite"/>
    </source>
</evidence>
<sequence length="882" mass="88658">MAPSGVMSEVFPPTCFVPEVSVNLLYWPVTTVSGNLCDGSASTMTMTETSPGRANTIVTLNTTFTSPTVYINVEGTWGYSSAGTRYENRTRILLPQSSANVSSYCSRAMNYPGTLLPVDYANFNYPVPAKAYRCQPKCFTPSWSMHLTLSTMLIGAANGTTTSLYTTWGTDTASVAVLSWYPLQNNCSTIWDDYAPALSVPQELFAMRPQQEADSGGCWFIPNPNDLLYDPPTALTQAASAAGPSAPTAYPTSTTVAVQPVAAEPASSLTIPTPMATAPAPAPSGPAATSTDGSSLPAGTADASIQVFSGDNGSVSSEPSTVVPTSAQEIAPQTAPYSGQDVTLQESSTVLTQDATQASSSDPEFATEVAASTPSSGPGSVAHISGSSGAGVAYTSNHGQDPQQTAVLATALAGGVGAIIASIMGVTSGTGTLVAASPQSASGVEAGNSQDSSQHSTDPAATVLSLLSDTIGGDIATPNAENTFFSVALAPPSATGVGVVLTDTAGDLHTFSSYSAGDIVVGTATVPPGQTTSLSGIGAVIAGSFGVEVHGTILPYSILDPITTSPPVPAFTAVSTIVVLHGTNPIPLGSGVLLTPGGPEVTLGGETLSLAPSASYLVINHTLTQSPGYSATSPSDPVYTVADTTLTAHGIAPIPLASSLLLTPGGPEITLGAETLSLAPSGSYLVINRTITQSPQLSHPTPSAEMGQPPVNTLLGHTYTLDPSAGLRLPVGSTIVVLFAGGATTISGTTLSLDPQESFVVVDGVTKTLGATALGTQLRSTRSSGIVTQSLPSFVDGGSGVQGWSGRTTEVASVTSAGTPGAASGGQSWSGGTTEVASVTSAAGRATASSSAGAGAERLARAWKWTAGWGVFAIGVMDVLNV</sequence>
<reference evidence="2" key="1">
    <citation type="submission" date="2021-12" db="EMBL/GenBank/DDBJ databases">
        <title>Black yeast isolated from Biological Soil Crust.</title>
        <authorList>
            <person name="Kurbessoian T."/>
        </authorList>
    </citation>
    <scope>NUCLEOTIDE SEQUENCE</scope>
    <source>
        <strain evidence="2">CCFEE 5208</strain>
    </source>
</reference>
<evidence type="ECO:0000313" key="3">
    <source>
        <dbReference type="Proteomes" id="UP001168146"/>
    </source>
</evidence>
<protein>
    <submittedName>
        <fullName evidence="2">Uncharacterized protein</fullName>
    </submittedName>
</protein>
<comment type="caution">
    <text evidence="2">The sequence shown here is derived from an EMBL/GenBank/DDBJ whole genome shotgun (WGS) entry which is preliminary data.</text>
</comment>
<feature type="region of interest" description="Disordered" evidence="1">
    <location>
        <begin position="351"/>
        <end position="388"/>
    </location>
</feature>
<feature type="compositionally biased region" description="Low complexity" evidence="1">
    <location>
        <begin position="314"/>
        <end position="325"/>
    </location>
</feature>
<feature type="compositionally biased region" description="Polar residues" evidence="1">
    <location>
        <begin position="351"/>
        <end position="362"/>
    </location>
</feature>
<dbReference type="Proteomes" id="UP001168146">
    <property type="component" value="Unassembled WGS sequence"/>
</dbReference>
<name>A0AAN6F9F0_9PEZI</name>
<feature type="compositionally biased region" description="Low complexity" evidence="1">
    <location>
        <begin position="272"/>
        <end position="291"/>
    </location>
</feature>
<gene>
    <name evidence="2" type="ORF">LTR82_015605</name>
</gene>
<dbReference type="EMBL" id="JASUXU010000088">
    <property type="protein sequence ID" value="KAK0308271.1"/>
    <property type="molecule type" value="Genomic_DNA"/>
</dbReference>
<evidence type="ECO:0000313" key="2">
    <source>
        <dbReference type="EMBL" id="KAK0308271.1"/>
    </source>
</evidence>
<proteinExistence type="predicted"/>
<feature type="region of interest" description="Disordered" evidence="1">
    <location>
        <begin position="271"/>
        <end position="300"/>
    </location>
</feature>